<dbReference type="CDD" id="cd03416">
    <property type="entry name" value="CbiX_SirB_N"/>
    <property type="match status" value="1"/>
</dbReference>
<dbReference type="AlphaFoldDB" id="A0A8D5ZPF3"/>
<dbReference type="EMBL" id="AP024601">
    <property type="protein sequence ID" value="BCU82982.1"/>
    <property type="molecule type" value="Genomic_DNA"/>
</dbReference>
<keyword evidence="2" id="KW-0456">Lyase</keyword>
<evidence type="ECO:0000313" key="4">
    <source>
        <dbReference type="Proteomes" id="UP000677436"/>
    </source>
</evidence>
<evidence type="ECO:0008006" key="5">
    <source>
        <dbReference type="Google" id="ProtNLM"/>
    </source>
</evidence>
<dbReference type="PANTHER" id="PTHR33542:SF3">
    <property type="entry name" value="SIROHYDROCHLORIN FERROCHELATASE, CHLOROPLASTIC"/>
    <property type="match status" value="1"/>
</dbReference>
<evidence type="ECO:0000313" key="3">
    <source>
        <dbReference type="EMBL" id="BCU82982.1"/>
    </source>
</evidence>
<evidence type="ECO:0000256" key="1">
    <source>
        <dbReference type="ARBA" id="ARBA00022723"/>
    </source>
</evidence>
<dbReference type="InterPro" id="IPR050963">
    <property type="entry name" value="Sirohydro_Cobaltochel/CbiX"/>
</dbReference>
<sequence length="259" mass="28900">MAQRGVLVIAHGSSKPEWVQLVDDAVSRVRLDLPVEVGYLEMVPGRAIVDAIQSLRRRGVDEIIAVPLFVSSGSTHIEEIGYFLGVIAKPRLSFEEKPIPLEIPVHYTPAMDGHPLIGEIVTERARKLSQRPEEEVVVLVGHGSEVPGFREKWEEGANQLAAQVQRALGFRQAVYASLHPDHLHEVVRTWSAQHRVLVLPLFLSEGYFTKKVIPSKLAGLEYVYSGETYLPHPLISRWIEEMVRDAIGQSRRAPSAATQ</sequence>
<dbReference type="RefSeq" id="WP_212773261.1">
    <property type="nucleotide sequence ID" value="NZ_AP024601.1"/>
</dbReference>
<dbReference type="GO" id="GO:0046872">
    <property type="term" value="F:metal ion binding"/>
    <property type="evidence" value="ECO:0007669"/>
    <property type="project" value="UniProtKB-KW"/>
</dbReference>
<reference evidence="3" key="2">
    <citation type="journal article" date="2021" name="Microbiol. Resour. Announc.">
        <title>Complete Genome Sequence of Polycladomyces abyssicola JIR-001T, Isolated from Hemipelagic Sediment in Deep Seawater.</title>
        <authorList>
            <person name="Tsubouchi T."/>
            <person name="Kaneko Y."/>
        </authorList>
    </citation>
    <scope>NUCLEOTIDE SEQUENCE</scope>
    <source>
        <strain evidence="3">JIR-001</strain>
    </source>
</reference>
<dbReference type="Pfam" id="PF01903">
    <property type="entry name" value="CbiX"/>
    <property type="match status" value="2"/>
</dbReference>
<reference evidence="3" key="1">
    <citation type="journal article" date="2013" name="Int. J. Syst. Evol. Microbiol.">
        <title>Polycladomyces abyssicola gen. nov., sp. nov., a thermophilic filamentous bacterium isolated from hemipelagic sediment.</title>
        <authorList>
            <person name="Tsubouchi T."/>
            <person name="Shimane Y."/>
            <person name="Mori K."/>
            <person name="Usui K."/>
            <person name="Hiraki T."/>
            <person name="Tame A."/>
            <person name="Uematsu K."/>
            <person name="Maruyama T."/>
            <person name="Hatada Y."/>
        </authorList>
    </citation>
    <scope>NUCLEOTIDE SEQUENCE</scope>
    <source>
        <strain evidence="3">JIR-001</strain>
    </source>
</reference>
<dbReference type="SUPFAM" id="SSF53800">
    <property type="entry name" value="Chelatase"/>
    <property type="match status" value="1"/>
</dbReference>
<organism evidence="3 4">
    <name type="scientific">Polycladomyces abyssicola</name>
    <dbReference type="NCBI Taxonomy" id="1125966"/>
    <lineage>
        <taxon>Bacteria</taxon>
        <taxon>Bacillati</taxon>
        <taxon>Bacillota</taxon>
        <taxon>Bacilli</taxon>
        <taxon>Bacillales</taxon>
        <taxon>Thermoactinomycetaceae</taxon>
        <taxon>Polycladomyces</taxon>
    </lineage>
</organism>
<gene>
    <name evidence="3" type="ORF">JIR001_27650</name>
</gene>
<dbReference type="PANTHER" id="PTHR33542">
    <property type="entry name" value="SIROHYDROCHLORIN FERROCHELATASE, CHLOROPLASTIC"/>
    <property type="match status" value="1"/>
</dbReference>
<accession>A0A8D5ZPF3</accession>
<keyword evidence="1" id="KW-0479">Metal-binding</keyword>
<name>A0A8D5ZPF3_9BACL</name>
<proteinExistence type="predicted"/>
<dbReference type="GO" id="GO:0016829">
    <property type="term" value="F:lyase activity"/>
    <property type="evidence" value="ECO:0007669"/>
    <property type="project" value="UniProtKB-KW"/>
</dbReference>
<dbReference type="Gene3D" id="3.40.50.1400">
    <property type="match status" value="2"/>
</dbReference>
<dbReference type="KEGG" id="pabs:JIR001_27650"/>
<keyword evidence="4" id="KW-1185">Reference proteome</keyword>
<evidence type="ECO:0000256" key="2">
    <source>
        <dbReference type="ARBA" id="ARBA00023239"/>
    </source>
</evidence>
<dbReference type="InterPro" id="IPR002762">
    <property type="entry name" value="CbiX-like"/>
</dbReference>
<dbReference type="Proteomes" id="UP000677436">
    <property type="component" value="Chromosome"/>
</dbReference>
<protein>
    <recommendedName>
        <fullName evidence="5">Sirohydrochlorin cobaltochelatase</fullName>
    </recommendedName>
</protein>